<feature type="domain" description="HTH araC/xylS-type" evidence="7">
    <location>
        <begin position="434"/>
        <end position="532"/>
    </location>
</feature>
<evidence type="ECO:0000256" key="5">
    <source>
        <dbReference type="ARBA" id="ARBA00024867"/>
    </source>
</evidence>
<proteinExistence type="predicted"/>
<dbReference type="Pfam" id="PF00072">
    <property type="entry name" value="Response_reg"/>
    <property type="match status" value="1"/>
</dbReference>
<evidence type="ECO:0000256" key="6">
    <source>
        <dbReference type="PROSITE-ProRule" id="PRU00169"/>
    </source>
</evidence>
<organism evidence="9 10">
    <name type="scientific">Hungatella hathewayi</name>
    <dbReference type="NCBI Taxonomy" id="154046"/>
    <lineage>
        <taxon>Bacteria</taxon>
        <taxon>Bacillati</taxon>
        <taxon>Bacillota</taxon>
        <taxon>Clostridia</taxon>
        <taxon>Lachnospirales</taxon>
        <taxon>Lachnospiraceae</taxon>
        <taxon>Hungatella</taxon>
    </lineage>
</organism>
<keyword evidence="2" id="KW-0805">Transcription regulation</keyword>
<dbReference type="RefSeq" id="WP_118042234.1">
    <property type="nucleotide sequence ID" value="NZ_BQNJ01000002.1"/>
</dbReference>
<name>A0AA37NF68_9FIRM</name>
<evidence type="ECO:0000259" key="8">
    <source>
        <dbReference type="PROSITE" id="PS50110"/>
    </source>
</evidence>
<dbReference type="Gene3D" id="3.40.50.2300">
    <property type="match status" value="1"/>
</dbReference>
<evidence type="ECO:0000256" key="4">
    <source>
        <dbReference type="ARBA" id="ARBA00023163"/>
    </source>
</evidence>
<dbReference type="SUPFAM" id="SSF52172">
    <property type="entry name" value="CheY-like"/>
    <property type="match status" value="1"/>
</dbReference>
<dbReference type="Pfam" id="PF12833">
    <property type="entry name" value="HTH_18"/>
    <property type="match status" value="1"/>
</dbReference>
<comment type="function">
    <text evidence="5">May play the central regulatory role in sporulation. It may be an element of the effector pathway responsible for the activation of sporulation genes in response to nutritional stress. Spo0A may act in concert with spo0H (a sigma factor) to control the expression of some genes that are critical to the sporulation process.</text>
</comment>
<evidence type="ECO:0000256" key="2">
    <source>
        <dbReference type="ARBA" id="ARBA00023015"/>
    </source>
</evidence>
<accession>A0AA37NF68</accession>
<dbReference type="InterPro" id="IPR011006">
    <property type="entry name" value="CheY-like_superfamily"/>
</dbReference>
<dbReference type="PRINTS" id="PR00032">
    <property type="entry name" value="HTHARAC"/>
</dbReference>
<dbReference type="PANTHER" id="PTHR43280:SF28">
    <property type="entry name" value="HTH-TYPE TRANSCRIPTIONAL ACTIVATOR RHAS"/>
    <property type="match status" value="1"/>
</dbReference>
<dbReference type="PROSITE" id="PS50110">
    <property type="entry name" value="RESPONSE_REGULATORY"/>
    <property type="match status" value="1"/>
</dbReference>
<keyword evidence="4" id="KW-0804">Transcription</keyword>
<dbReference type="CDD" id="cd17536">
    <property type="entry name" value="REC_YesN-like"/>
    <property type="match status" value="1"/>
</dbReference>
<dbReference type="Proteomes" id="UP001055091">
    <property type="component" value="Unassembled WGS sequence"/>
</dbReference>
<reference evidence="9" key="1">
    <citation type="submission" date="2022-01" db="EMBL/GenBank/DDBJ databases">
        <title>Novel bile acid biosynthetic pathways are enriched in the microbiome of centenarians.</title>
        <authorList>
            <person name="Sato Y."/>
            <person name="Atarashi K."/>
            <person name="Plichta R.D."/>
            <person name="Arai Y."/>
            <person name="Sasajima S."/>
            <person name="Kearney M.S."/>
            <person name="Suda W."/>
            <person name="Takeshita K."/>
            <person name="Sasaki T."/>
            <person name="Okamoto S."/>
            <person name="Skelly N.A."/>
            <person name="Okamura Y."/>
            <person name="Vlamakis H."/>
            <person name="Li Y."/>
            <person name="Tanoue T."/>
            <person name="Takei H."/>
            <person name="Nittono H."/>
            <person name="Narushima S."/>
            <person name="Irie J."/>
            <person name="Itoh H."/>
            <person name="Moriya K."/>
            <person name="Sugiura Y."/>
            <person name="Suematsu M."/>
            <person name="Moritoki N."/>
            <person name="Shibata S."/>
            <person name="Littman R.D."/>
            <person name="Fischbach A.M."/>
            <person name="Uwamino Y."/>
            <person name="Inoue T."/>
            <person name="Honda A."/>
            <person name="Hattori M."/>
            <person name="Murai T."/>
            <person name="Xavier J.R."/>
            <person name="Hirose N."/>
            <person name="Honda K."/>
        </authorList>
    </citation>
    <scope>NUCLEOTIDE SEQUENCE</scope>
    <source>
        <strain evidence="9">CE91-St55</strain>
    </source>
</reference>
<dbReference type="GO" id="GO:0043565">
    <property type="term" value="F:sequence-specific DNA binding"/>
    <property type="evidence" value="ECO:0007669"/>
    <property type="project" value="InterPro"/>
</dbReference>
<dbReference type="Gene3D" id="1.10.10.60">
    <property type="entry name" value="Homeodomain-like"/>
    <property type="match status" value="2"/>
</dbReference>
<dbReference type="InterPro" id="IPR009057">
    <property type="entry name" value="Homeodomain-like_sf"/>
</dbReference>
<dbReference type="GO" id="GO:0003700">
    <property type="term" value="F:DNA-binding transcription factor activity"/>
    <property type="evidence" value="ECO:0007669"/>
    <property type="project" value="InterPro"/>
</dbReference>
<evidence type="ECO:0000259" key="7">
    <source>
        <dbReference type="PROSITE" id="PS01124"/>
    </source>
</evidence>
<sequence length="539" mass="61916">MKVLIVDDEAHVIRAVKLLVPWQELGITEIHEALTPQEAIRIMEAEQPEILITDIVMQDLSGIDLMKYITGTMQHIKVIVISGYNNFDYVRSSLQHGGVDYLLKPLDQDQLIAAVKKAVLAWNQEHNLYHTALVHKDQISSMTALCRENLVSRLIHGDHPEHAYNKLTELSPELSGLTDCGIAYFNAEPFVLPGDDSWKEPFHRYRDSISAFLTRWNAGFLLPADRVHEITAFLTVWDPSLMEKLKEFLTDRQSTLPFPACMGIASGRFPAGIIEVYQEAKTAFGAFDMAVFSPVSVKTDSLTQVMQIRMTDSQKELDNRMLLSAFLTGNEELIADSLALWIKNRTANYNPHLAVIWNAVQDENQLIDSWADLLKQRHKGFVHASGYQVMRFCDTMDESMHLSFPRFLKRMQADISFLYQELKSVHAPEADMIYQVAHYIELNYNQPFSQAACAQMFFVNQEYLCRKFKQTFHVTMITYLNNIRISHAKEMLKDPLVKIRQIAHEVGFEDEKYFSRQFKKSAGMTPNDYRALYMENIGE</sequence>
<gene>
    <name evidence="9" type="ORF">CE91St55_56800</name>
</gene>
<protein>
    <recommendedName>
        <fullName evidence="1">Stage 0 sporulation protein A homolog</fullName>
    </recommendedName>
</protein>
<feature type="domain" description="Response regulatory" evidence="8">
    <location>
        <begin position="2"/>
        <end position="119"/>
    </location>
</feature>
<evidence type="ECO:0000256" key="1">
    <source>
        <dbReference type="ARBA" id="ARBA00018672"/>
    </source>
</evidence>
<evidence type="ECO:0000313" key="10">
    <source>
        <dbReference type="Proteomes" id="UP001055091"/>
    </source>
</evidence>
<dbReference type="PANTHER" id="PTHR43280">
    <property type="entry name" value="ARAC-FAMILY TRANSCRIPTIONAL REGULATOR"/>
    <property type="match status" value="1"/>
</dbReference>
<dbReference type="SMART" id="SM00448">
    <property type="entry name" value="REC"/>
    <property type="match status" value="1"/>
</dbReference>
<keyword evidence="6" id="KW-0597">Phosphoprotein</keyword>
<dbReference type="AlphaFoldDB" id="A0AA37NF68"/>
<dbReference type="PROSITE" id="PS00041">
    <property type="entry name" value="HTH_ARAC_FAMILY_1"/>
    <property type="match status" value="1"/>
</dbReference>
<feature type="modified residue" description="4-aspartylphosphate" evidence="6">
    <location>
        <position position="54"/>
    </location>
</feature>
<comment type="caution">
    <text evidence="9">The sequence shown here is derived from an EMBL/GenBank/DDBJ whole genome shotgun (WGS) entry which is preliminary data.</text>
</comment>
<dbReference type="SMART" id="SM00342">
    <property type="entry name" value="HTH_ARAC"/>
    <property type="match status" value="1"/>
</dbReference>
<dbReference type="GO" id="GO:0000160">
    <property type="term" value="P:phosphorelay signal transduction system"/>
    <property type="evidence" value="ECO:0007669"/>
    <property type="project" value="InterPro"/>
</dbReference>
<dbReference type="InterPro" id="IPR018060">
    <property type="entry name" value="HTH_AraC"/>
</dbReference>
<dbReference type="InterPro" id="IPR001789">
    <property type="entry name" value="Sig_transdc_resp-reg_receiver"/>
</dbReference>
<keyword evidence="3 9" id="KW-0238">DNA-binding</keyword>
<dbReference type="EMBL" id="BQNJ01000002">
    <property type="protein sequence ID" value="GKH03699.1"/>
    <property type="molecule type" value="Genomic_DNA"/>
</dbReference>
<evidence type="ECO:0000313" key="9">
    <source>
        <dbReference type="EMBL" id="GKH03699.1"/>
    </source>
</evidence>
<dbReference type="PROSITE" id="PS01124">
    <property type="entry name" value="HTH_ARAC_FAMILY_2"/>
    <property type="match status" value="1"/>
</dbReference>
<dbReference type="SUPFAM" id="SSF46689">
    <property type="entry name" value="Homeodomain-like"/>
    <property type="match status" value="2"/>
</dbReference>
<dbReference type="InterPro" id="IPR020449">
    <property type="entry name" value="Tscrpt_reg_AraC-type_HTH"/>
</dbReference>
<dbReference type="InterPro" id="IPR018062">
    <property type="entry name" value="HTH_AraC-typ_CS"/>
</dbReference>
<evidence type="ECO:0000256" key="3">
    <source>
        <dbReference type="ARBA" id="ARBA00023125"/>
    </source>
</evidence>